<dbReference type="eggNOG" id="KOG2765">
    <property type="taxonomic scope" value="Eukaryota"/>
</dbReference>
<dbReference type="PANTHER" id="PTHR23051:SF0">
    <property type="entry name" value="SOLUTE CARRIER FAMILY 35 MEMBER F5"/>
    <property type="match status" value="1"/>
</dbReference>
<evidence type="ECO:0000313" key="10">
    <source>
        <dbReference type="Proteomes" id="UP000009131"/>
    </source>
</evidence>
<feature type="transmembrane region" description="Helical" evidence="8">
    <location>
        <begin position="193"/>
        <end position="211"/>
    </location>
</feature>
<feature type="region of interest" description="Disordered" evidence="7">
    <location>
        <begin position="128"/>
        <end position="154"/>
    </location>
</feature>
<reference evidence="9 10" key="1">
    <citation type="journal article" date="2011" name="J. Gen. Appl. Microbiol.">
        <title>Draft genome sequencing of the enigmatic basidiomycete Mixia osmundae.</title>
        <authorList>
            <person name="Nishida H."/>
            <person name="Nagatsuka Y."/>
            <person name="Sugiyama J."/>
        </authorList>
    </citation>
    <scope>NUCLEOTIDE SEQUENCE [LARGE SCALE GENOMIC DNA]</scope>
    <source>
        <strain evidence="10">CBS 9802 / IAM 14324 / JCM 22182 / KY 12970</strain>
    </source>
</reference>
<feature type="transmembrane region" description="Helical" evidence="8">
    <location>
        <begin position="26"/>
        <end position="47"/>
    </location>
</feature>
<dbReference type="InterPro" id="IPR009262">
    <property type="entry name" value="SLC35_F1/F2/F6"/>
</dbReference>
<feature type="transmembrane region" description="Helical" evidence="8">
    <location>
        <begin position="255"/>
        <end position="276"/>
    </location>
</feature>
<keyword evidence="5 8" id="KW-1133">Transmembrane helix</keyword>
<protein>
    <recommendedName>
        <fullName evidence="11">EamA domain-containing protein</fullName>
    </recommendedName>
</protein>
<comment type="similarity">
    <text evidence="2">Belongs to the SLC35F solute transporter family.</text>
</comment>
<feature type="transmembrane region" description="Helical" evidence="8">
    <location>
        <begin position="166"/>
        <end position="187"/>
    </location>
</feature>
<dbReference type="OMA" id="MYGVYTI"/>
<feature type="compositionally biased region" description="Basic and acidic residues" evidence="7">
    <location>
        <begin position="145"/>
        <end position="154"/>
    </location>
</feature>
<evidence type="ECO:0000256" key="4">
    <source>
        <dbReference type="ARBA" id="ARBA00022692"/>
    </source>
</evidence>
<dbReference type="EMBL" id="BABT02000165">
    <property type="protein sequence ID" value="GAA98818.1"/>
    <property type="molecule type" value="Genomic_DNA"/>
</dbReference>
<evidence type="ECO:0008006" key="11">
    <source>
        <dbReference type="Google" id="ProtNLM"/>
    </source>
</evidence>
<dbReference type="Proteomes" id="UP000009131">
    <property type="component" value="Unassembled WGS sequence"/>
</dbReference>
<feature type="transmembrane region" description="Helical" evidence="8">
    <location>
        <begin position="59"/>
        <end position="76"/>
    </location>
</feature>
<comment type="caution">
    <text evidence="9">The sequence shown here is derived from an EMBL/GenBank/DDBJ whole genome shotgun (WGS) entry which is preliminary data.</text>
</comment>
<dbReference type="AlphaFoldDB" id="G7E7K8"/>
<evidence type="ECO:0000256" key="2">
    <source>
        <dbReference type="ARBA" id="ARBA00007863"/>
    </source>
</evidence>
<evidence type="ECO:0000256" key="7">
    <source>
        <dbReference type="SAM" id="MobiDB-lite"/>
    </source>
</evidence>
<dbReference type="RefSeq" id="XP_014566770.1">
    <property type="nucleotide sequence ID" value="XM_014711284.1"/>
</dbReference>
<name>G7E7K8_MIXOS</name>
<dbReference type="PANTHER" id="PTHR23051">
    <property type="entry name" value="SOLUTE CARRIER FAMILY 35, MEMBER F5"/>
    <property type="match status" value="1"/>
</dbReference>
<keyword evidence="6 8" id="KW-0472">Membrane</keyword>
<keyword evidence="4 8" id="KW-0812">Transmembrane</keyword>
<evidence type="ECO:0000313" key="9">
    <source>
        <dbReference type="EMBL" id="GAA98818.1"/>
    </source>
</evidence>
<feature type="region of interest" description="Disordered" evidence="7">
    <location>
        <begin position="89"/>
        <end position="115"/>
    </location>
</feature>
<dbReference type="GO" id="GO:0022857">
    <property type="term" value="F:transmembrane transporter activity"/>
    <property type="evidence" value="ECO:0007669"/>
    <property type="project" value="InterPro"/>
</dbReference>
<gene>
    <name evidence="9" type="primary">Mo05506</name>
    <name evidence="9" type="ORF">E5Q_05506</name>
</gene>
<feature type="transmembrane region" description="Helical" evidence="8">
    <location>
        <begin position="288"/>
        <end position="306"/>
    </location>
</feature>
<keyword evidence="10" id="KW-1185">Reference proteome</keyword>
<comment type="subcellular location">
    <subcellularLocation>
        <location evidence="1">Membrane</location>
        <topology evidence="1">Multi-pass membrane protein</topology>
    </subcellularLocation>
</comment>
<evidence type="ECO:0000256" key="1">
    <source>
        <dbReference type="ARBA" id="ARBA00004141"/>
    </source>
</evidence>
<feature type="transmembrane region" description="Helical" evidence="8">
    <location>
        <begin position="218"/>
        <end position="235"/>
    </location>
</feature>
<evidence type="ECO:0000256" key="5">
    <source>
        <dbReference type="ARBA" id="ARBA00022989"/>
    </source>
</evidence>
<reference evidence="9 10" key="2">
    <citation type="journal article" date="2012" name="Open Biol.">
        <title>Characteristics of nucleosomes and linker DNA regions on the genome of the basidiomycete Mixia osmundae revealed by mono- and dinucleosome mapping.</title>
        <authorList>
            <person name="Nishida H."/>
            <person name="Kondo S."/>
            <person name="Matsumoto T."/>
            <person name="Suzuki Y."/>
            <person name="Yoshikawa H."/>
            <person name="Taylor T.D."/>
            <person name="Sugiyama J."/>
        </authorList>
    </citation>
    <scope>NUCLEOTIDE SEQUENCE [LARGE SCALE GENOMIC DNA]</scope>
    <source>
        <strain evidence="10">CBS 9802 / IAM 14324 / JCM 22182 / KY 12970</strain>
    </source>
</reference>
<proteinExistence type="inferred from homology"/>
<dbReference type="GO" id="GO:0000329">
    <property type="term" value="C:fungal-type vacuole membrane"/>
    <property type="evidence" value="ECO:0007669"/>
    <property type="project" value="TreeGrafter"/>
</dbReference>
<evidence type="ECO:0000256" key="8">
    <source>
        <dbReference type="SAM" id="Phobius"/>
    </source>
</evidence>
<keyword evidence="3" id="KW-0813">Transport</keyword>
<dbReference type="STRING" id="764103.G7E7K8"/>
<evidence type="ECO:0000256" key="6">
    <source>
        <dbReference type="ARBA" id="ARBA00023136"/>
    </source>
</evidence>
<feature type="transmembrane region" description="Helical" evidence="8">
    <location>
        <begin position="382"/>
        <end position="400"/>
    </location>
</feature>
<dbReference type="FunCoup" id="G7E7K8">
    <property type="interactions" value="116"/>
</dbReference>
<dbReference type="SUPFAM" id="SSF103481">
    <property type="entry name" value="Multidrug resistance efflux transporter EmrE"/>
    <property type="match status" value="1"/>
</dbReference>
<dbReference type="OrthoDB" id="1436450at2759"/>
<dbReference type="Pfam" id="PF06027">
    <property type="entry name" value="SLC35F"/>
    <property type="match status" value="1"/>
</dbReference>
<dbReference type="InterPro" id="IPR037185">
    <property type="entry name" value="EmrE-like"/>
</dbReference>
<accession>G7E7K8</accession>
<dbReference type="InParanoid" id="G7E7K8"/>
<evidence type="ECO:0000256" key="3">
    <source>
        <dbReference type="ARBA" id="ARBA00022448"/>
    </source>
</evidence>
<organism evidence="9 10">
    <name type="scientific">Mixia osmundae (strain CBS 9802 / IAM 14324 / JCM 22182 / KY 12970)</name>
    <dbReference type="NCBI Taxonomy" id="764103"/>
    <lineage>
        <taxon>Eukaryota</taxon>
        <taxon>Fungi</taxon>
        <taxon>Dikarya</taxon>
        <taxon>Basidiomycota</taxon>
        <taxon>Pucciniomycotina</taxon>
        <taxon>Mixiomycetes</taxon>
        <taxon>Mixiales</taxon>
        <taxon>Mixiaceae</taxon>
        <taxon>Mixia</taxon>
    </lineage>
</organism>
<feature type="transmembrane region" description="Helical" evidence="8">
    <location>
        <begin position="326"/>
        <end position="344"/>
    </location>
</feature>
<dbReference type="HOGENOM" id="CLU_026578_1_0_1"/>
<sequence>MEDPLEDEETGLGHVRHQTIDQPKTYLVGVCMLLCVICLWVLSNFIMSWQFLSQSYDKPFAITWICTSTFSLYLVPEAIRCCHRRRNSELSPSDLHSSPVLERRRGSSSSEARRRTKLLPDGTQYAQVDQQPRPDRAARSVSLTRSDKTVEEAHNDKLSVRETAQLAAFFCVVWLAANWASNSALAFTSVSSAAILSSTSGFFTLALAAWIGLERFNLGRLAAVTVSVIGVMLVTKGDKDLTTDTLGATPEPKHPLIGDGMILVSAMLYAVYTILLKARIKDESRINMMLFFGFVGAFNVVCLWPIGVLLHFSGLETFALPSGGKLIASIVVNAAITFVSDLLFMRAMLKTSPLVATLGLSLTIPFSLLGDAYLDNRTGGKLALFGAALVLTSFGLLARADSQQQQQQHLAEEQDT</sequence>
<feature type="transmembrane region" description="Helical" evidence="8">
    <location>
        <begin position="351"/>
        <end position="370"/>
    </location>
</feature>